<name>A0A2P8DTT4_9ACTN</name>
<dbReference type="RefSeq" id="WP_170134100.1">
    <property type="nucleotide sequence ID" value="NZ_PYGA01000001.1"/>
</dbReference>
<reference evidence="1 2" key="1">
    <citation type="submission" date="2018-03" db="EMBL/GenBank/DDBJ databases">
        <title>Genomic Encyclopedia of Archaeal and Bacterial Type Strains, Phase II (KMG-II): from individual species to whole genera.</title>
        <authorList>
            <person name="Goeker M."/>
        </authorList>
    </citation>
    <scope>NUCLEOTIDE SEQUENCE [LARGE SCALE GENOMIC DNA]</scope>
    <source>
        <strain evidence="1 2">DSM 45312</strain>
    </source>
</reference>
<proteinExistence type="predicted"/>
<sequence>MDDRPGGAELDEAALGAYIGALLHRGEDPRLAALAREILRRGPVPEDARPPGPAAG</sequence>
<comment type="caution">
    <text evidence="1">The sequence shown here is derived from an EMBL/GenBank/DDBJ whole genome shotgun (WGS) entry which is preliminary data.</text>
</comment>
<evidence type="ECO:0000313" key="1">
    <source>
        <dbReference type="EMBL" id="PSL00602.1"/>
    </source>
</evidence>
<protein>
    <submittedName>
        <fullName evidence="1">Uncharacterized protein</fullName>
    </submittedName>
</protein>
<organism evidence="1 2">
    <name type="scientific">Murinocardiopsis flavida</name>
    <dbReference type="NCBI Taxonomy" id="645275"/>
    <lineage>
        <taxon>Bacteria</taxon>
        <taxon>Bacillati</taxon>
        <taxon>Actinomycetota</taxon>
        <taxon>Actinomycetes</taxon>
        <taxon>Streptosporangiales</taxon>
        <taxon>Nocardiopsidaceae</taxon>
        <taxon>Murinocardiopsis</taxon>
    </lineage>
</organism>
<dbReference type="EMBL" id="PYGA01000001">
    <property type="protein sequence ID" value="PSL00602.1"/>
    <property type="molecule type" value="Genomic_DNA"/>
</dbReference>
<evidence type="ECO:0000313" key="2">
    <source>
        <dbReference type="Proteomes" id="UP000240542"/>
    </source>
</evidence>
<gene>
    <name evidence="1" type="ORF">CLV63_10176</name>
</gene>
<dbReference type="Proteomes" id="UP000240542">
    <property type="component" value="Unassembled WGS sequence"/>
</dbReference>
<dbReference type="AlphaFoldDB" id="A0A2P8DTT4"/>
<keyword evidence="2" id="KW-1185">Reference proteome</keyword>
<accession>A0A2P8DTT4</accession>